<dbReference type="InterPro" id="IPR045340">
    <property type="entry name" value="DUF6533"/>
</dbReference>
<dbReference type="EMBL" id="KV429268">
    <property type="protein sequence ID" value="KZT63093.1"/>
    <property type="molecule type" value="Genomic_DNA"/>
</dbReference>
<keyword evidence="1" id="KW-0472">Membrane</keyword>
<keyword evidence="1" id="KW-1133">Transmembrane helix</keyword>
<organism evidence="3 4">
    <name type="scientific">Daedalea quercina L-15889</name>
    <dbReference type="NCBI Taxonomy" id="1314783"/>
    <lineage>
        <taxon>Eukaryota</taxon>
        <taxon>Fungi</taxon>
        <taxon>Dikarya</taxon>
        <taxon>Basidiomycota</taxon>
        <taxon>Agaricomycotina</taxon>
        <taxon>Agaricomycetes</taxon>
        <taxon>Polyporales</taxon>
        <taxon>Fomitopsis</taxon>
    </lineage>
</organism>
<name>A0A165KG86_9APHY</name>
<accession>A0A165KG86</accession>
<evidence type="ECO:0000313" key="4">
    <source>
        <dbReference type="Proteomes" id="UP000076727"/>
    </source>
</evidence>
<evidence type="ECO:0000313" key="3">
    <source>
        <dbReference type="EMBL" id="KZT63093.1"/>
    </source>
</evidence>
<keyword evidence="4" id="KW-1185">Reference proteome</keyword>
<reference evidence="3 4" key="1">
    <citation type="journal article" date="2016" name="Mol. Biol. Evol.">
        <title>Comparative Genomics of Early-Diverging Mushroom-Forming Fungi Provides Insights into the Origins of Lignocellulose Decay Capabilities.</title>
        <authorList>
            <person name="Nagy L.G."/>
            <person name="Riley R."/>
            <person name="Tritt A."/>
            <person name="Adam C."/>
            <person name="Daum C."/>
            <person name="Floudas D."/>
            <person name="Sun H."/>
            <person name="Yadav J.S."/>
            <person name="Pangilinan J."/>
            <person name="Larsson K.H."/>
            <person name="Matsuura K."/>
            <person name="Barry K."/>
            <person name="Labutti K."/>
            <person name="Kuo R."/>
            <person name="Ohm R.A."/>
            <person name="Bhattacharya S.S."/>
            <person name="Shirouzu T."/>
            <person name="Yoshinaga Y."/>
            <person name="Martin F.M."/>
            <person name="Grigoriev I.V."/>
            <person name="Hibbett D.S."/>
        </authorList>
    </citation>
    <scope>NUCLEOTIDE SEQUENCE [LARGE SCALE GENOMIC DNA]</scope>
    <source>
        <strain evidence="3 4">L-15889</strain>
    </source>
</reference>
<dbReference type="Pfam" id="PF20151">
    <property type="entry name" value="DUF6533"/>
    <property type="match status" value="1"/>
</dbReference>
<sequence>MHRCHGSSLGRSYVHGSSGSNYFDPPRRCCSIAACAVYFYDRCLTFSRETEIITRRQSMSLATFLYLLLHASATAYQCAGVVGIILTECKRYGPSRSFSCCNLLAIPYRDYIANVVQDCAGALFSGSIGGFTALRAYAIGNRSLLLASVMMAFTLLNVITSIYQISGLYAVSVPQPVGCVLTSDRSAEANRMVVIIGQLTSLIPEILLVATTWRHAYRVKVADSAGINTPLTTILLRDGTVYFAPAQSSFC</sequence>
<proteinExistence type="predicted"/>
<feature type="transmembrane region" description="Helical" evidence="1">
    <location>
        <begin position="144"/>
        <end position="171"/>
    </location>
</feature>
<feature type="transmembrane region" description="Helical" evidence="1">
    <location>
        <begin position="64"/>
        <end position="86"/>
    </location>
</feature>
<keyword evidence="1" id="KW-0812">Transmembrane</keyword>
<feature type="transmembrane region" description="Helical" evidence="1">
    <location>
        <begin position="191"/>
        <end position="210"/>
    </location>
</feature>
<dbReference type="AlphaFoldDB" id="A0A165KG86"/>
<evidence type="ECO:0000259" key="2">
    <source>
        <dbReference type="Pfam" id="PF20151"/>
    </source>
</evidence>
<evidence type="ECO:0000256" key="1">
    <source>
        <dbReference type="SAM" id="Phobius"/>
    </source>
</evidence>
<gene>
    <name evidence="3" type="ORF">DAEQUDRAFT_238405</name>
</gene>
<feature type="domain" description="DUF6533" evidence="2">
    <location>
        <begin position="29"/>
        <end position="69"/>
    </location>
</feature>
<dbReference type="OrthoDB" id="2803865at2759"/>
<dbReference type="STRING" id="1314783.A0A165KG86"/>
<dbReference type="Proteomes" id="UP000076727">
    <property type="component" value="Unassembled WGS sequence"/>
</dbReference>
<protein>
    <recommendedName>
        <fullName evidence="2">DUF6533 domain-containing protein</fullName>
    </recommendedName>
</protein>